<dbReference type="Gene3D" id="1.25.40.90">
    <property type="match status" value="2"/>
</dbReference>
<gene>
    <name evidence="3" type="ORF">G210_0208</name>
</gene>
<feature type="domain" description="ENTH" evidence="2">
    <location>
        <begin position="12"/>
        <end position="184"/>
    </location>
</feature>
<feature type="compositionally biased region" description="Polar residues" evidence="1">
    <location>
        <begin position="269"/>
        <end position="289"/>
    </location>
</feature>
<dbReference type="OMA" id="LGPYNHE"/>
<keyword evidence="4" id="KW-1185">Reference proteome</keyword>
<feature type="region of interest" description="Disordered" evidence="1">
    <location>
        <begin position="236"/>
        <end position="289"/>
    </location>
</feature>
<reference evidence="3 4" key="1">
    <citation type="submission" date="2013-02" db="EMBL/GenBank/DDBJ databases">
        <title>Genome sequence of Candida maltosa Xu316, a potential industrial strain for xylitol and ethanol production.</title>
        <authorList>
            <person name="Yu J."/>
            <person name="Wang Q."/>
            <person name="Geng X."/>
            <person name="Bao W."/>
            <person name="He P."/>
            <person name="Cai J."/>
        </authorList>
    </citation>
    <scope>NUCLEOTIDE SEQUENCE [LARGE SCALE GENOMIC DNA]</scope>
    <source>
        <strain evidence="4">Xu316</strain>
    </source>
</reference>
<feature type="compositionally biased region" description="Low complexity" evidence="1">
    <location>
        <begin position="76"/>
        <end position="107"/>
    </location>
</feature>
<dbReference type="OrthoDB" id="4033880at2759"/>
<evidence type="ECO:0000259" key="2">
    <source>
        <dbReference type="SMART" id="SM00273"/>
    </source>
</evidence>
<dbReference type="PANTHER" id="PTHR12276:SF110">
    <property type="entry name" value="EPSIN-1-RELATED"/>
    <property type="match status" value="1"/>
</dbReference>
<dbReference type="HOGENOM" id="CLU_963100_0_0_1"/>
<dbReference type="GO" id="GO:0030125">
    <property type="term" value="C:clathrin vesicle coat"/>
    <property type="evidence" value="ECO:0007669"/>
    <property type="project" value="TreeGrafter"/>
</dbReference>
<dbReference type="Pfam" id="PF01417">
    <property type="entry name" value="ENTH"/>
    <property type="match status" value="1"/>
</dbReference>
<feature type="region of interest" description="Disordered" evidence="1">
    <location>
        <begin position="69"/>
        <end position="107"/>
    </location>
</feature>
<dbReference type="InterPro" id="IPR013809">
    <property type="entry name" value="ENTH"/>
</dbReference>
<dbReference type="STRING" id="1245528.M3JAH8"/>
<dbReference type="EMBL" id="AOGT01000811">
    <property type="protein sequence ID" value="EMG49098.1"/>
    <property type="molecule type" value="Genomic_DNA"/>
</dbReference>
<dbReference type="GO" id="GO:0005886">
    <property type="term" value="C:plasma membrane"/>
    <property type="evidence" value="ECO:0007669"/>
    <property type="project" value="TreeGrafter"/>
</dbReference>
<dbReference type="PANTHER" id="PTHR12276">
    <property type="entry name" value="EPSIN/ENT-RELATED"/>
    <property type="match status" value="1"/>
</dbReference>
<organism evidence="3 4">
    <name type="scientific">Candida maltosa (strain Xu316)</name>
    <name type="common">Yeast</name>
    <dbReference type="NCBI Taxonomy" id="1245528"/>
    <lineage>
        <taxon>Eukaryota</taxon>
        <taxon>Fungi</taxon>
        <taxon>Dikarya</taxon>
        <taxon>Ascomycota</taxon>
        <taxon>Saccharomycotina</taxon>
        <taxon>Pichiomycetes</taxon>
        <taxon>Debaryomycetaceae</taxon>
        <taxon>Candida/Lodderomyces clade</taxon>
        <taxon>Candida</taxon>
    </lineage>
</organism>
<dbReference type="GO" id="GO:0005768">
    <property type="term" value="C:endosome"/>
    <property type="evidence" value="ECO:0007669"/>
    <property type="project" value="TreeGrafter"/>
</dbReference>
<name>M3JAH8_CANMX</name>
<proteinExistence type="predicted"/>
<dbReference type="eggNOG" id="ENOG502TDNM">
    <property type="taxonomic scope" value="Eukaryota"/>
</dbReference>
<evidence type="ECO:0000256" key="1">
    <source>
        <dbReference type="SAM" id="MobiDB-lite"/>
    </source>
</evidence>
<dbReference type="SUPFAM" id="SSF48464">
    <property type="entry name" value="ENTH/VHS domain"/>
    <property type="match status" value="1"/>
</dbReference>
<dbReference type="GO" id="GO:0006897">
    <property type="term" value="P:endocytosis"/>
    <property type="evidence" value="ECO:0007669"/>
    <property type="project" value="TreeGrafter"/>
</dbReference>
<dbReference type="AlphaFoldDB" id="M3JAH8"/>
<protein>
    <recommendedName>
        <fullName evidence="2">ENTH domain-containing protein</fullName>
    </recommendedName>
</protein>
<dbReference type="GO" id="GO:0007015">
    <property type="term" value="P:actin filament organization"/>
    <property type="evidence" value="ECO:0007669"/>
    <property type="project" value="TreeGrafter"/>
</dbReference>
<dbReference type="GO" id="GO:0005543">
    <property type="term" value="F:phospholipid binding"/>
    <property type="evidence" value="ECO:0007669"/>
    <property type="project" value="TreeGrafter"/>
</dbReference>
<dbReference type="SMART" id="SM00273">
    <property type="entry name" value="ENTH"/>
    <property type="match status" value="1"/>
</dbReference>
<evidence type="ECO:0000313" key="4">
    <source>
        <dbReference type="Proteomes" id="UP000011777"/>
    </source>
</evidence>
<dbReference type="Proteomes" id="UP000011777">
    <property type="component" value="Unassembled WGS sequence"/>
</dbReference>
<dbReference type="InterPro" id="IPR008942">
    <property type="entry name" value="ENTH_VHS"/>
</dbReference>
<sequence length="289" mass="33101">MPFLQSIKNITSSTESKIKNATNTEPLGPYNHELTELARLTFSKKHLSIIISIINKRLKPLLQLCNTSTPMKRSKTSISSRRSSTSLKRSNSSPSTPTQDSTKQQQQQLDSKTYLSLLKTLTVILYILQNGSVPFIDWLLREYPTSISPLLTLAYPSKYKESIRHKIHKIISLLEEPESLNNYRINIHKLRTDMLSPGMKRTSLDGVDLLQVEHQPEVQPLRIRTPPLMERLKSISEHNDDNDADSNYTFSNDPPRKTSGYQTFPHYNYHQNNDNSTTLSNPHQLSPIF</sequence>
<evidence type="ECO:0000313" key="3">
    <source>
        <dbReference type="EMBL" id="EMG49098.1"/>
    </source>
</evidence>
<comment type="caution">
    <text evidence="3">The sequence shown here is derived from an EMBL/GenBank/DDBJ whole genome shotgun (WGS) entry which is preliminary data.</text>
</comment>
<accession>M3JAH8</accession>
<dbReference type="GO" id="GO:0030276">
    <property type="term" value="F:clathrin binding"/>
    <property type="evidence" value="ECO:0007669"/>
    <property type="project" value="TreeGrafter"/>
</dbReference>